<dbReference type="AlphaFoldDB" id="A0A3M7RLA2"/>
<evidence type="ECO:0000256" key="6">
    <source>
        <dbReference type="ARBA" id="ARBA00023136"/>
    </source>
</evidence>
<dbReference type="PROSITE" id="PS00889">
    <property type="entry name" value="CNMP_BINDING_2"/>
    <property type="match status" value="1"/>
</dbReference>
<reference evidence="11 12" key="1">
    <citation type="journal article" date="2018" name="Sci. Rep.">
        <title>Genomic signatures of local adaptation to the degree of environmental predictability in rotifers.</title>
        <authorList>
            <person name="Franch-Gras L."/>
            <person name="Hahn C."/>
            <person name="Garcia-Roger E.M."/>
            <person name="Carmona M.J."/>
            <person name="Serra M."/>
            <person name="Gomez A."/>
        </authorList>
    </citation>
    <scope>NUCLEOTIDE SEQUENCE [LARGE SCALE GENOMIC DNA]</scope>
    <source>
        <strain evidence="11">HYR1</strain>
    </source>
</reference>
<dbReference type="GO" id="GO:0005223">
    <property type="term" value="F:intracellularly cGMP-activated cation channel activity"/>
    <property type="evidence" value="ECO:0007669"/>
    <property type="project" value="TreeGrafter"/>
</dbReference>
<comment type="caution">
    <text evidence="11">The sequence shown here is derived from an EMBL/GenBank/DDBJ whole genome shotgun (WGS) entry which is preliminary data.</text>
</comment>
<keyword evidence="12" id="KW-1185">Reference proteome</keyword>
<feature type="transmembrane region" description="Helical" evidence="9">
    <location>
        <begin position="159"/>
        <end position="182"/>
    </location>
</feature>
<gene>
    <name evidence="11" type="ORF">BpHYR1_001783</name>
</gene>
<evidence type="ECO:0000256" key="2">
    <source>
        <dbReference type="ARBA" id="ARBA00022448"/>
    </source>
</evidence>
<evidence type="ECO:0000259" key="10">
    <source>
        <dbReference type="PROSITE" id="PS50042"/>
    </source>
</evidence>
<evidence type="ECO:0000256" key="9">
    <source>
        <dbReference type="SAM" id="Phobius"/>
    </source>
</evidence>
<evidence type="ECO:0000256" key="1">
    <source>
        <dbReference type="ARBA" id="ARBA00004141"/>
    </source>
</evidence>
<evidence type="ECO:0000256" key="3">
    <source>
        <dbReference type="ARBA" id="ARBA00022692"/>
    </source>
</evidence>
<dbReference type="InterPro" id="IPR018490">
    <property type="entry name" value="cNMP-bd_dom_sf"/>
</dbReference>
<sequence length="827" mass="96120">MKIITETNGTGKNAINRSEYKTPIQQSSASLANSIDHIETLSSPSQIEQMNPHAAFVSNSRLSSHTSYNSLSASSINKIRIKAVKKDPKFPGLLLEDERQRRILLKKKKKHDLQKLHAAAHHQNHLNKQHFNNTKRNFDDEYKVAQCRLTFIFDPNGRLSYWMGFIVSLAFLYNFWVIIYRYSFNEINQKNKHYWFTLDYFADFLYICDILFNFRTGFLEEGVLQTDPIRIRHHYMNTTRFYVDCLCLLPLDILYLSIGFNSILRCFRLVKIYRFWGFLERTERHTNYPNLFRTIAMLHYLLAIFHWNACATYFLSLFLSDDLMSKQHHLPLYLQSGESVYPTNTKPIFLKSSRVKFKYRHEDNFDESDLMNEYLKAFYLSIKLLTMVNEIPNPHTSLDYIFSIFQLSFALLLFATIMGHVGYIVINLGNARKEFQSKLDAVKTYMSLRRVPDRLQDRVIRWFDFLWTNHKSIDDNHVLGLLPYKLRAEIAIHVHLDTLKRVEIFQNTEAGFLNELVLRLKPVLYSPGDFICRKGEVGKEMKRGYWKESRASPKYWIEGSNGTRYIVNGGKLQVISDNGKIVLATLKAGSYFGEISILNMGASGNRRTASVKSVGYSDLFCLSKEDLWEVLKEYPAVRVKLEAIAVKRLENHKKPLSEIVNMSRCKSAPSLIDTDNQGANNSKIKRHGTLPTTLLKRTDITFFNSTESESRNKQKTQNSVKTVQAAGNNQFNQIISSNQSPDESMYLNGPLTFQINDPNLVKNLLVELEKLNKKVKILESENYSLFYKLNNKNIRLVNNRDYLKMENETNLSPQIAKPETDSEEYKV</sequence>
<dbReference type="InterPro" id="IPR014710">
    <property type="entry name" value="RmlC-like_jellyroll"/>
</dbReference>
<protein>
    <submittedName>
        <fullName evidence="11">Cyclic nucleotide-gated olfactory channel</fullName>
    </submittedName>
</protein>
<dbReference type="Pfam" id="PF00027">
    <property type="entry name" value="cNMP_binding"/>
    <property type="match status" value="1"/>
</dbReference>
<dbReference type="PANTHER" id="PTHR45638:SF4">
    <property type="entry name" value="CYCLIC NUCLEOTIDE-BINDING DOMAIN-CONTAINING PROTEIN"/>
    <property type="match status" value="1"/>
</dbReference>
<feature type="transmembrane region" description="Helical" evidence="9">
    <location>
        <begin position="298"/>
        <end position="319"/>
    </location>
</feature>
<dbReference type="GO" id="GO:0005886">
    <property type="term" value="C:plasma membrane"/>
    <property type="evidence" value="ECO:0007669"/>
    <property type="project" value="TreeGrafter"/>
</dbReference>
<keyword evidence="5" id="KW-0406">Ion transport</keyword>
<dbReference type="SUPFAM" id="SSF51206">
    <property type="entry name" value="cAMP-binding domain-like"/>
    <property type="match status" value="2"/>
</dbReference>
<accession>A0A3M7RLA2</accession>
<keyword evidence="4 9" id="KW-1133">Transmembrane helix</keyword>
<evidence type="ECO:0000256" key="5">
    <source>
        <dbReference type="ARBA" id="ARBA00023065"/>
    </source>
</evidence>
<dbReference type="SUPFAM" id="SSF81324">
    <property type="entry name" value="Voltage-gated potassium channels"/>
    <property type="match status" value="1"/>
</dbReference>
<feature type="domain" description="Cyclic nucleotide-binding" evidence="10">
    <location>
        <begin position="504"/>
        <end position="541"/>
    </location>
</feature>
<dbReference type="FunFam" id="1.10.287.630:FF:000001">
    <property type="entry name" value="Cyclic nucleotide-gated channel alpha 3"/>
    <property type="match status" value="1"/>
</dbReference>
<name>A0A3M7RLA2_BRAPC</name>
<evidence type="ECO:0000313" key="11">
    <source>
        <dbReference type="EMBL" id="RNA24264.1"/>
    </source>
</evidence>
<evidence type="ECO:0000256" key="8">
    <source>
        <dbReference type="ARBA" id="ARBA00023303"/>
    </source>
</evidence>
<evidence type="ECO:0000256" key="7">
    <source>
        <dbReference type="ARBA" id="ARBA00023286"/>
    </source>
</evidence>
<dbReference type="GO" id="GO:0030553">
    <property type="term" value="F:cGMP binding"/>
    <property type="evidence" value="ECO:0007669"/>
    <property type="project" value="TreeGrafter"/>
</dbReference>
<dbReference type="Pfam" id="PF00520">
    <property type="entry name" value="Ion_trans"/>
    <property type="match status" value="1"/>
</dbReference>
<proteinExistence type="predicted"/>
<dbReference type="InterPro" id="IPR000595">
    <property type="entry name" value="cNMP-bd_dom"/>
</dbReference>
<feature type="domain" description="Cyclic nucleotide-binding" evidence="10">
    <location>
        <begin position="565"/>
        <end position="648"/>
    </location>
</feature>
<keyword evidence="6 9" id="KW-0472">Membrane</keyword>
<dbReference type="InterPro" id="IPR005821">
    <property type="entry name" value="Ion_trans_dom"/>
</dbReference>
<evidence type="ECO:0000256" key="4">
    <source>
        <dbReference type="ARBA" id="ARBA00022989"/>
    </source>
</evidence>
<comment type="subcellular location">
    <subcellularLocation>
        <location evidence="1">Membrane</location>
        <topology evidence="1">Multi-pass membrane protein</topology>
    </subcellularLocation>
</comment>
<dbReference type="InterPro" id="IPR018488">
    <property type="entry name" value="cNMP-bd_CS"/>
</dbReference>
<dbReference type="PANTHER" id="PTHR45638">
    <property type="entry name" value="CYCLIC NUCLEOTIDE-GATED CATION CHANNEL SUBUNIT A"/>
    <property type="match status" value="1"/>
</dbReference>
<keyword evidence="8" id="KW-0407">Ion channel</keyword>
<dbReference type="GO" id="GO:0005222">
    <property type="term" value="F:intracellularly cAMP-activated cation channel activity"/>
    <property type="evidence" value="ECO:0007669"/>
    <property type="project" value="TreeGrafter"/>
</dbReference>
<dbReference type="PROSITE" id="PS50042">
    <property type="entry name" value="CNMP_BINDING_3"/>
    <property type="match status" value="2"/>
</dbReference>
<dbReference type="Gene3D" id="1.10.287.70">
    <property type="match status" value="1"/>
</dbReference>
<feature type="transmembrane region" description="Helical" evidence="9">
    <location>
        <begin position="400"/>
        <end position="426"/>
    </location>
</feature>
<dbReference type="GO" id="GO:0044877">
    <property type="term" value="F:protein-containing complex binding"/>
    <property type="evidence" value="ECO:0007669"/>
    <property type="project" value="TreeGrafter"/>
</dbReference>
<dbReference type="GO" id="GO:0017071">
    <property type="term" value="C:intracellular cyclic nucleotide activated cation channel complex"/>
    <property type="evidence" value="ECO:0007669"/>
    <property type="project" value="TreeGrafter"/>
</dbReference>
<dbReference type="SMART" id="SM00100">
    <property type="entry name" value="cNMP"/>
    <property type="match status" value="1"/>
</dbReference>
<organism evidence="11 12">
    <name type="scientific">Brachionus plicatilis</name>
    <name type="common">Marine rotifer</name>
    <name type="synonym">Brachionus muelleri</name>
    <dbReference type="NCBI Taxonomy" id="10195"/>
    <lineage>
        <taxon>Eukaryota</taxon>
        <taxon>Metazoa</taxon>
        <taxon>Spiralia</taxon>
        <taxon>Gnathifera</taxon>
        <taxon>Rotifera</taxon>
        <taxon>Eurotatoria</taxon>
        <taxon>Monogononta</taxon>
        <taxon>Pseudotrocha</taxon>
        <taxon>Ploima</taxon>
        <taxon>Brachionidae</taxon>
        <taxon>Brachionus</taxon>
    </lineage>
</organism>
<keyword evidence="2" id="KW-0813">Transport</keyword>
<keyword evidence="3 9" id="KW-0812">Transmembrane</keyword>
<dbReference type="STRING" id="10195.A0A3M7RLA2"/>
<evidence type="ECO:0000313" key="12">
    <source>
        <dbReference type="Proteomes" id="UP000276133"/>
    </source>
</evidence>
<dbReference type="CDD" id="cd00038">
    <property type="entry name" value="CAP_ED"/>
    <property type="match status" value="1"/>
</dbReference>
<dbReference type="Proteomes" id="UP000276133">
    <property type="component" value="Unassembled WGS sequence"/>
</dbReference>
<keyword evidence="7" id="KW-1071">Ligand-gated ion channel</keyword>
<dbReference type="Gene3D" id="1.10.287.630">
    <property type="entry name" value="Helix hairpin bin"/>
    <property type="match status" value="1"/>
</dbReference>
<dbReference type="EMBL" id="REGN01003150">
    <property type="protein sequence ID" value="RNA24264.1"/>
    <property type="molecule type" value="Genomic_DNA"/>
</dbReference>
<feature type="transmembrane region" description="Helical" evidence="9">
    <location>
        <begin position="241"/>
        <end position="264"/>
    </location>
</feature>
<dbReference type="Gene3D" id="2.60.120.10">
    <property type="entry name" value="Jelly Rolls"/>
    <property type="match status" value="1"/>
</dbReference>
<dbReference type="OrthoDB" id="421226at2759"/>
<dbReference type="InterPro" id="IPR050866">
    <property type="entry name" value="CNG_cation_channel"/>
</dbReference>